<evidence type="ECO:0000256" key="2">
    <source>
        <dbReference type="ARBA" id="ARBA00023157"/>
    </source>
</evidence>
<dbReference type="InterPro" id="IPR007918">
    <property type="entry name" value="MDM35_apoptosis"/>
</dbReference>
<gene>
    <name evidence="5" type="primary">LOC105366183</name>
</gene>
<sequence>MDHTKYMKSIDDKCNELKSQYEKCFNAWFSNKFLKGVKNDSMCTSLYNVYQQCLKKAMKEHQIDLHDVEINHLETNKEKIPPS</sequence>
<dbReference type="RefSeq" id="XP_011502827.1">
    <property type="nucleotide sequence ID" value="XM_011504525.1"/>
</dbReference>
<evidence type="ECO:0000256" key="1">
    <source>
        <dbReference type="ARBA" id="ARBA00006196"/>
    </source>
</evidence>
<dbReference type="PANTHER" id="PTHR46403:SF1">
    <property type="entry name" value="TP53-REGULATED INHIBITOR OF APOPTOSIS 1"/>
    <property type="match status" value="1"/>
</dbReference>
<accession>A0AAJ6YRF6</accession>
<evidence type="ECO:0000313" key="4">
    <source>
        <dbReference type="Proteomes" id="UP000695007"/>
    </source>
</evidence>
<dbReference type="PANTHER" id="PTHR46403">
    <property type="entry name" value="TP53-REGULATED INHIBITOR OF APOPTOSIS 1"/>
    <property type="match status" value="1"/>
</dbReference>
<comment type="similarity">
    <text evidence="1">Belongs to the TRIAP1/MDM35 family.</text>
</comment>
<reference evidence="5" key="1">
    <citation type="submission" date="2025-08" db="UniProtKB">
        <authorList>
            <consortium name="RefSeq"/>
        </authorList>
    </citation>
    <scope>IDENTIFICATION</scope>
</reference>
<dbReference type="GO" id="GO:0005634">
    <property type="term" value="C:nucleus"/>
    <property type="evidence" value="ECO:0007669"/>
    <property type="project" value="TreeGrafter"/>
</dbReference>
<keyword evidence="4" id="KW-1185">Reference proteome</keyword>
<keyword evidence="2" id="KW-1015">Disulfide bond</keyword>
<protein>
    <submittedName>
        <fullName evidence="5">TP53-regulated inhibitor of apoptosis 1-like isoform X2</fullName>
    </submittedName>
</protein>
<organism evidence="4 5">
    <name type="scientific">Ceratosolen solmsi marchali</name>
    <dbReference type="NCBI Taxonomy" id="326594"/>
    <lineage>
        <taxon>Eukaryota</taxon>
        <taxon>Metazoa</taxon>
        <taxon>Ecdysozoa</taxon>
        <taxon>Arthropoda</taxon>
        <taxon>Hexapoda</taxon>
        <taxon>Insecta</taxon>
        <taxon>Pterygota</taxon>
        <taxon>Neoptera</taxon>
        <taxon>Endopterygota</taxon>
        <taxon>Hymenoptera</taxon>
        <taxon>Apocrita</taxon>
        <taxon>Proctotrupomorpha</taxon>
        <taxon>Chalcidoidea</taxon>
        <taxon>Agaonidae</taxon>
        <taxon>Agaoninae</taxon>
        <taxon>Ceratosolen</taxon>
    </lineage>
</organism>
<dbReference type="GeneID" id="105366183"/>
<evidence type="ECO:0000256" key="3">
    <source>
        <dbReference type="ARBA" id="ARBA00023706"/>
    </source>
</evidence>
<dbReference type="PROSITE" id="PS51808">
    <property type="entry name" value="CHCH"/>
    <property type="match status" value="1"/>
</dbReference>
<dbReference type="GO" id="GO:0005758">
    <property type="term" value="C:mitochondrial intermembrane space"/>
    <property type="evidence" value="ECO:0007669"/>
    <property type="project" value="TreeGrafter"/>
</dbReference>
<evidence type="ECO:0000313" key="5">
    <source>
        <dbReference type="RefSeq" id="XP_011502827.1"/>
    </source>
</evidence>
<dbReference type="GO" id="GO:0005829">
    <property type="term" value="C:cytosol"/>
    <property type="evidence" value="ECO:0007669"/>
    <property type="project" value="TreeGrafter"/>
</dbReference>
<dbReference type="GO" id="GO:0045332">
    <property type="term" value="P:phospholipid translocation"/>
    <property type="evidence" value="ECO:0007669"/>
    <property type="project" value="TreeGrafter"/>
</dbReference>
<dbReference type="Pfam" id="PF05254">
    <property type="entry name" value="UPF0203"/>
    <property type="match status" value="1"/>
</dbReference>
<dbReference type="GO" id="GO:1990050">
    <property type="term" value="F:phosphatidic acid transfer activity"/>
    <property type="evidence" value="ECO:0007669"/>
    <property type="project" value="TreeGrafter"/>
</dbReference>
<dbReference type="Proteomes" id="UP000695007">
    <property type="component" value="Unplaced"/>
</dbReference>
<name>A0AAJ6YRF6_9HYME</name>
<dbReference type="AlphaFoldDB" id="A0AAJ6YRF6"/>
<comment type="catalytic activity">
    <reaction evidence="3">
        <text>a 1,2-diacyl-sn-glycero-3-phosphate(in) = a 1,2-diacyl-sn-glycero-3-phosphate(out)</text>
        <dbReference type="Rhea" id="RHEA:36435"/>
        <dbReference type="ChEBI" id="CHEBI:58608"/>
    </reaction>
</comment>
<proteinExistence type="inferred from homology"/>